<evidence type="ECO:0000313" key="2">
    <source>
        <dbReference type="EMBL" id="CDR49043.1"/>
    </source>
</evidence>
<protein>
    <submittedName>
        <fullName evidence="2">RHTO0S22e01904g1_1</fullName>
    </submittedName>
</protein>
<keyword evidence="1" id="KW-1133">Transmembrane helix</keyword>
<feature type="transmembrane region" description="Helical" evidence="1">
    <location>
        <begin position="32"/>
        <end position="56"/>
    </location>
</feature>
<feature type="transmembrane region" description="Helical" evidence="1">
    <location>
        <begin position="90"/>
        <end position="114"/>
    </location>
</feature>
<accession>A0A061BGF4</accession>
<proteinExistence type="predicted"/>
<sequence>MLLPSVPAGTNPFTVYKSALQARMHATPSDGFVARLAVLFGWCTLLIVLSAAYWLALNYESWANGQASPIWLFRRIRRRRGSYIITNGKLVLVSLSIVSSAILLAYLVGIYKLYVLHGPERRISTLWASLPFFTQSWLITWSALQASLLAGDAATTKPVFSARTANVLFVGLGSFGGAAVLACVILAEIIEREVLREVGNVVAKLTTFETAWTPGSDVIGPLLALKPAFDELAQDAERAHRIELGIYAVFITVPVVIITVNIAALRLAKVIGAQVKYNLQLIRPSTAFSNRNPQTNRISGFIRDLRFAPVKRSDLVEMGEQARGTGEWERLRNILMLSKAQKELVITSWILIVMLSSTLAFIIYALYLLVNRQLVPSNWAATETVLLFIPWVYSVPMNLILIALLYLLWDSRSLRPRLAKRNSARHSPPNDGVHVTIDRSVHVESDSSVHINLQDADKAAQVVEKKGVAYPASGHLSPRSPVFVYDTGL</sequence>
<dbReference type="AlphaFoldDB" id="A0A061BGF4"/>
<dbReference type="EMBL" id="LK052957">
    <property type="protein sequence ID" value="CDR49043.1"/>
    <property type="molecule type" value="Genomic_DNA"/>
</dbReference>
<gene>
    <name evidence="2" type="ORF">RHTO0S_22e01904g</name>
</gene>
<feature type="transmembrane region" description="Helical" evidence="1">
    <location>
        <begin position="167"/>
        <end position="190"/>
    </location>
</feature>
<name>A0A061BGF4_RHOTO</name>
<keyword evidence="1" id="KW-0472">Membrane</keyword>
<evidence type="ECO:0000256" key="1">
    <source>
        <dbReference type="SAM" id="Phobius"/>
    </source>
</evidence>
<feature type="transmembrane region" description="Helical" evidence="1">
    <location>
        <begin position="344"/>
        <end position="367"/>
    </location>
</feature>
<dbReference type="OrthoDB" id="2522069at2759"/>
<feature type="transmembrane region" description="Helical" evidence="1">
    <location>
        <begin position="134"/>
        <end position="155"/>
    </location>
</feature>
<reference evidence="2" key="1">
    <citation type="journal article" date="2014" name="Genome Announc.">
        <title>Draft genome sequence of Rhodosporidium toruloides CECT1137, an oleaginous yeast of biotechnological interest.</title>
        <authorList>
            <person name="Morin N."/>
            <person name="Calcas X."/>
            <person name="Devillers H."/>
            <person name="Durrens P."/>
            <person name="Sherman D.J."/>
            <person name="Nicaud J.-M."/>
            <person name="Neuveglise C."/>
        </authorList>
    </citation>
    <scope>NUCLEOTIDE SEQUENCE</scope>
    <source>
        <strain evidence="2">CECT1137</strain>
    </source>
</reference>
<feature type="transmembrane region" description="Helical" evidence="1">
    <location>
        <begin position="244"/>
        <end position="268"/>
    </location>
</feature>
<feature type="transmembrane region" description="Helical" evidence="1">
    <location>
        <begin position="387"/>
        <end position="409"/>
    </location>
</feature>
<organism evidence="2">
    <name type="scientific">Rhodotorula toruloides</name>
    <name type="common">Yeast</name>
    <name type="synonym">Rhodosporidium toruloides</name>
    <dbReference type="NCBI Taxonomy" id="5286"/>
    <lineage>
        <taxon>Eukaryota</taxon>
        <taxon>Fungi</taxon>
        <taxon>Dikarya</taxon>
        <taxon>Basidiomycota</taxon>
        <taxon>Pucciniomycotina</taxon>
        <taxon>Microbotryomycetes</taxon>
        <taxon>Sporidiobolales</taxon>
        <taxon>Sporidiobolaceae</taxon>
        <taxon>Rhodotorula</taxon>
    </lineage>
</organism>
<keyword evidence="1" id="KW-0812">Transmembrane</keyword>